<dbReference type="Proteomes" id="UP000295087">
    <property type="component" value="Unassembled WGS sequence"/>
</dbReference>
<comment type="caution">
    <text evidence="2">The sequence shown here is derived from an EMBL/GenBank/DDBJ whole genome shotgun (WGS) entry which is preliminary data.</text>
</comment>
<dbReference type="PROSITE" id="PS50943">
    <property type="entry name" value="HTH_CROC1"/>
    <property type="match status" value="1"/>
</dbReference>
<reference evidence="2 3" key="1">
    <citation type="submission" date="2019-03" db="EMBL/GenBank/DDBJ databases">
        <title>Genomic Encyclopedia of Type Strains, Phase IV (KMG-IV): sequencing the most valuable type-strain genomes for metagenomic binning, comparative biology and taxonomic classification.</title>
        <authorList>
            <person name="Goeker M."/>
        </authorList>
    </citation>
    <scope>NUCLEOTIDE SEQUENCE [LARGE SCALE GENOMIC DNA]</scope>
    <source>
        <strain evidence="2 3">DSM 44496</strain>
    </source>
</reference>
<evidence type="ECO:0000259" key="1">
    <source>
        <dbReference type="PROSITE" id="PS50943"/>
    </source>
</evidence>
<evidence type="ECO:0000313" key="2">
    <source>
        <dbReference type="EMBL" id="TDP28623.1"/>
    </source>
</evidence>
<proteinExistence type="predicted"/>
<dbReference type="AlphaFoldDB" id="A0A4R6NZF9"/>
<keyword evidence="3" id="KW-1185">Reference proteome</keyword>
<evidence type="ECO:0000313" key="3">
    <source>
        <dbReference type="Proteomes" id="UP000295087"/>
    </source>
</evidence>
<name>A0A4R6NZF9_NOCIG</name>
<accession>A0A4R6NZF9</accession>
<dbReference type="CDD" id="cd00093">
    <property type="entry name" value="HTH_XRE"/>
    <property type="match status" value="1"/>
</dbReference>
<organism evidence="2 3">
    <name type="scientific">Nocardia ignorata</name>
    <dbReference type="NCBI Taxonomy" id="145285"/>
    <lineage>
        <taxon>Bacteria</taxon>
        <taxon>Bacillati</taxon>
        <taxon>Actinomycetota</taxon>
        <taxon>Actinomycetes</taxon>
        <taxon>Mycobacteriales</taxon>
        <taxon>Nocardiaceae</taxon>
        <taxon>Nocardia</taxon>
    </lineage>
</organism>
<protein>
    <recommendedName>
        <fullName evidence="1">HTH cro/C1-type domain-containing protein</fullName>
    </recommendedName>
</protein>
<gene>
    <name evidence="2" type="ORF">DFR75_11621</name>
</gene>
<dbReference type="EMBL" id="SNXK01000016">
    <property type="protein sequence ID" value="TDP28623.1"/>
    <property type="molecule type" value="Genomic_DNA"/>
</dbReference>
<dbReference type="InterPro" id="IPR001387">
    <property type="entry name" value="Cro/C1-type_HTH"/>
</dbReference>
<sequence>MPCLNYSAIRDRATELGLTGARLDTAIGIGLQVLQNDRDQRSVSLAVLARLTRVLGLTPNELLILDSGPPQLEAEPGPRGCDDAVLLLALAVAHDGIDIDLVLHHCGWSHERLEQAVAALGVQLSPTALAVVCTDHRVSVVLRPGALPSHIREKFTDRAFLRQPLTPHEAVNLHKLLRKNLLAPFPDPASVGEKLTSATGGDPVQSLIDRRIAVSRSEHSGTDSPRDRLGALDIHPDSLFALGFSQRPELHW</sequence>
<feature type="domain" description="HTH cro/C1-type" evidence="1">
    <location>
        <begin position="38"/>
        <end position="62"/>
    </location>
</feature>